<protein>
    <submittedName>
        <fullName evidence="2">DUF2306 domain-containing protein</fullName>
    </submittedName>
</protein>
<dbReference type="Proteomes" id="UP000663918">
    <property type="component" value="Chromosome"/>
</dbReference>
<dbReference type="RefSeq" id="WP_207869380.1">
    <property type="nucleotide sequence ID" value="NZ_CP062222.1"/>
</dbReference>
<keyword evidence="1" id="KW-1133">Transmembrane helix</keyword>
<name>A0A975BZF5_9CAUL</name>
<accession>A0A975BZF5</accession>
<keyword evidence="1" id="KW-0812">Transmembrane</keyword>
<feature type="transmembrane region" description="Helical" evidence="1">
    <location>
        <begin position="50"/>
        <end position="71"/>
    </location>
</feature>
<proteinExistence type="predicted"/>
<dbReference type="InterPro" id="IPR018750">
    <property type="entry name" value="DUF2306_membrane"/>
</dbReference>
<evidence type="ECO:0000313" key="3">
    <source>
        <dbReference type="Proteomes" id="UP000663918"/>
    </source>
</evidence>
<organism evidence="2 3">
    <name type="scientific">Brevundimonas goettingensis</name>
    <dbReference type="NCBI Taxonomy" id="2774190"/>
    <lineage>
        <taxon>Bacteria</taxon>
        <taxon>Pseudomonadati</taxon>
        <taxon>Pseudomonadota</taxon>
        <taxon>Alphaproteobacteria</taxon>
        <taxon>Caulobacterales</taxon>
        <taxon>Caulobacteraceae</taxon>
        <taxon>Brevundimonas</taxon>
    </lineage>
</organism>
<feature type="transmembrane region" description="Helical" evidence="1">
    <location>
        <begin position="83"/>
        <end position="103"/>
    </location>
</feature>
<sequence>MTAVTPTAAYTPRRLLLLATVALVAGAGAVLISRQFGHAPDWALLLGQGWVLKLHIAAALSALLLGVVQLIGVKGTAAHRMIGWSWVIAMATVAISSFFIRVMNPGSFSLIHLLSGWTLIALPMGIWHVRSGRVRAHGRTMAALFVGGLVIAGGFTFLPGRLMWAVFFG</sequence>
<keyword evidence="1" id="KW-0472">Membrane</keyword>
<evidence type="ECO:0000313" key="2">
    <source>
        <dbReference type="EMBL" id="QTC90733.1"/>
    </source>
</evidence>
<evidence type="ECO:0000256" key="1">
    <source>
        <dbReference type="SAM" id="Phobius"/>
    </source>
</evidence>
<feature type="transmembrane region" description="Helical" evidence="1">
    <location>
        <begin position="109"/>
        <end position="129"/>
    </location>
</feature>
<reference evidence="2" key="1">
    <citation type="submission" date="2020-09" db="EMBL/GenBank/DDBJ databases">
        <title>Brevundimonas sp. LVF2 isolated from a puddle in Goettingen, Germany.</title>
        <authorList>
            <person name="Friedrich I."/>
            <person name="Klassen A."/>
            <person name="Hannes N."/>
            <person name="Schneider D."/>
            <person name="Hertel R."/>
            <person name="Daniel R."/>
        </authorList>
    </citation>
    <scope>NUCLEOTIDE SEQUENCE</scope>
    <source>
        <strain evidence="2">LVF2</strain>
    </source>
</reference>
<gene>
    <name evidence="2" type="ORF">IFJ75_16070</name>
</gene>
<feature type="transmembrane region" description="Helical" evidence="1">
    <location>
        <begin position="141"/>
        <end position="167"/>
    </location>
</feature>
<dbReference type="KEGG" id="bgoe:IFJ75_16070"/>
<dbReference type="Pfam" id="PF10067">
    <property type="entry name" value="DUF2306"/>
    <property type="match status" value="1"/>
</dbReference>
<keyword evidence="3" id="KW-1185">Reference proteome</keyword>
<dbReference type="AlphaFoldDB" id="A0A975BZF5"/>
<dbReference type="EMBL" id="CP062222">
    <property type="protein sequence ID" value="QTC90733.1"/>
    <property type="molecule type" value="Genomic_DNA"/>
</dbReference>